<evidence type="ECO:0000313" key="1">
    <source>
        <dbReference type="EMBL" id="VVC38210.1"/>
    </source>
</evidence>
<organism evidence="1 2">
    <name type="scientific">Cinara cedri</name>
    <dbReference type="NCBI Taxonomy" id="506608"/>
    <lineage>
        <taxon>Eukaryota</taxon>
        <taxon>Metazoa</taxon>
        <taxon>Ecdysozoa</taxon>
        <taxon>Arthropoda</taxon>
        <taxon>Hexapoda</taxon>
        <taxon>Insecta</taxon>
        <taxon>Pterygota</taxon>
        <taxon>Neoptera</taxon>
        <taxon>Paraneoptera</taxon>
        <taxon>Hemiptera</taxon>
        <taxon>Sternorrhyncha</taxon>
        <taxon>Aphidomorpha</taxon>
        <taxon>Aphidoidea</taxon>
        <taxon>Aphididae</taxon>
        <taxon>Lachninae</taxon>
        <taxon>Cinara</taxon>
    </lineage>
</organism>
<sequence length="230" mass="26442">MEEVKQKSAKLLNGLTKTDFQHCLEQWKKRMKRCVSRYLIATPRIIEHLCPTHQPRDATIRLVGESPSLTTDMELRQSVSSLKANKVPGINGVLNKILREVAKLRSGLMLDIYDRLILAWQLRWDQTDNGKWAYRLIPDINKWYKRNHSMIEFHLVQTLTGHGCFSSYLHSARKRRSVNDNGLNNKNVINLHEISKMAGRAGPRRGTQHEMSKVAVMDGPQNGAQEDNSF</sequence>
<dbReference type="OrthoDB" id="10017160at2759"/>
<proteinExistence type="predicted"/>
<gene>
    <name evidence="1" type="ORF">CINCED_3A004405</name>
</gene>
<accession>A0A5E4N3R5</accession>
<evidence type="ECO:0000313" key="2">
    <source>
        <dbReference type="Proteomes" id="UP000325440"/>
    </source>
</evidence>
<reference evidence="1 2" key="1">
    <citation type="submission" date="2019-08" db="EMBL/GenBank/DDBJ databases">
        <authorList>
            <person name="Alioto T."/>
            <person name="Alioto T."/>
            <person name="Gomez Garrido J."/>
        </authorList>
    </citation>
    <scope>NUCLEOTIDE SEQUENCE [LARGE SCALE GENOMIC DNA]</scope>
</reference>
<protein>
    <recommendedName>
        <fullName evidence="3">Reverse transcriptase domain</fullName>
    </recommendedName>
</protein>
<evidence type="ECO:0008006" key="3">
    <source>
        <dbReference type="Google" id="ProtNLM"/>
    </source>
</evidence>
<name>A0A5E4N3R5_9HEMI</name>
<keyword evidence="2" id="KW-1185">Reference proteome</keyword>
<dbReference type="AlphaFoldDB" id="A0A5E4N3R5"/>
<dbReference type="EMBL" id="CABPRJ010001465">
    <property type="protein sequence ID" value="VVC38210.1"/>
    <property type="molecule type" value="Genomic_DNA"/>
</dbReference>
<dbReference type="Proteomes" id="UP000325440">
    <property type="component" value="Unassembled WGS sequence"/>
</dbReference>